<dbReference type="Gene3D" id="3.30.710.10">
    <property type="entry name" value="Potassium Channel Kv1.1, Chain A"/>
    <property type="match status" value="1"/>
</dbReference>
<feature type="compositionally biased region" description="Basic and acidic residues" evidence="1">
    <location>
        <begin position="32"/>
        <end position="41"/>
    </location>
</feature>
<protein>
    <recommendedName>
        <fullName evidence="2">BTB domain-containing protein</fullName>
    </recommendedName>
</protein>
<comment type="caution">
    <text evidence="3">The sequence shown here is derived from an EMBL/GenBank/DDBJ whole genome shotgun (WGS) entry which is preliminary data.</text>
</comment>
<feature type="domain" description="BTB" evidence="2">
    <location>
        <begin position="76"/>
        <end position="145"/>
    </location>
</feature>
<evidence type="ECO:0000259" key="2">
    <source>
        <dbReference type="PROSITE" id="PS50097"/>
    </source>
</evidence>
<dbReference type="PANTHER" id="PTHR47843:SF3">
    <property type="entry name" value="BTB DOMAIN-CONTAINING PROTEIN"/>
    <property type="match status" value="1"/>
</dbReference>
<sequence>MPSDEVDKAPEDASTQNDVEMDEPEHSQQPAESEKPDESSERAPLADMEAAEEQDVDADADPVQERKTFASSLMSPVVTLLVGKEEPTLLTAHQEFLVGSPYFEDICNKFAEDGSPRHIELPDEDIDAVGCFLEFLYTGEYFPRKLLGQRTLEHDPSIPAVDDSGVQLLKHAKIYTLAQKWGVTSLQSLSASKIHCINSTVKGEIAYARYVYANTALDDTTIRAPVASFWAARSHTLRSEAEDEFKALCLEFPQFGFDILTRVLDDKLKRERNEKMHPSSGSVRKRPRHGSGGVA</sequence>
<dbReference type="CDD" id="cd18186">
    <property type="entry name" value="BTB_POZ_ZBTB_KLHL-like"/>
    <property type="match status" value="1"/>
</dbReference>
<dbReference type="PANTHER" id="PTHR47843">
    <property type="entry name" value="BTB DOMAIN-CONTAINING PROTEIN-RELATED"/>
    <property type="match status" value="1"/>
</dbReference>
<dbReference type="AlphaFoldDB" id="A0A0F9WUF8"/>
<organism evidence="3 4">
    <name type="scientific">Trichoderma harzianum</name>
    <name type="common">Hypocrea lixii</name>
    <dbReference type="NCBI Taxonomy" id="5544"/>
    <lineage>
        <taxon>Eukaryota</taxon>
        <taxon>Fungi</taxon>
        <taxon>Dikarya</taxon>
        <taxon>Ascomycota</taxon>
        <taxon>Pezizomycotina</taxon>
        <taxon>Sordariomycetes</taxon>
        <taxon>Hypocreomycetidae</taxon>
        <taxon>Hypocreales</taxon>
        <taxon>Hypocreaceae</taxon>
        <taxon>Trichoderma</taxon>
    </lineage>
</organism>
<dbReference type="InterPro" id="IPR011333">
    <property type="entry name" value="SKP1/BTB/POZ_sf"/>
</dbReference>
<evidence type="ECO:0000313" key="4">
    <source>
        <dbReference type="Proteomes" id="UP000034112"/>
    </source>
</evidence>
<feature type="region of interest" description="Disordered" evidence="1">
    <location>
        <begin position="270"/>
        <end position="295"/>
    </location>
</feature>
<evidence type="ECO:0000256" key="1">
    <source>
        <dbReference type="SAM" id="MobiDB-lite"/>
    </source>
</evidence>
<accession>A0A0F9WUF8</accession>
<feature type="compositionally biased region" description="Basic and acidic residues" evidence="1">
    <location>
        <begin position="1"/>
        <end position="11"/>
    </location>
</feature>
<dbReference type="EMBL" id="JOKZ01000727">
    <property type="protein sequence ID" value="KKO96805.1"/>
    <property type="molecule type" value="Genomic_DNA"/>
</dbReference>
<dbReference type="PROSITE" id="PS50097">
    <property type="entry name" value="BTB"/>
    <property type="match status" value="1"/>
</dbReference>
<dbReference type="OMA" id="GCFLQFQ"/>
<dbReference type="OrthoDB" id="3926209at2759"/>
<reference evidence="4" key="1">
    <citation type="journal article" date="2015" name="Genome Announc.">
        <title>Draft whole-genome sequence of the biocontrol agent Trichoderma harzianum T6776.</title>
        <authorList>
            <person name="Baroncelli R."/>
            <person name="Piaggeschi G."/>
            <person name="Fiorini L."/>
            <person name="Bertolini E."/>
            <person name="Zapparata A."/>
            <person name="Pe M.E."/>
            <person name="Sarrocco S."/>
            <person name="Vannacci G."/>
        </authorList>
    </citation>
    <scope>NUCLEOTIDE SEQUENCE [LARGE SCALE GENOMIC DNA]</scope>
    <source>
        <strain evidence="4">T6776</strain>
    </source>
</reference>
<dbReference type="InterPro" id="IPR000210">
    <property type="entry name" value="BTB/POZ_dom"/>
</dbReference>
<name>A0A0F9WUF8_TRIHA</name>
<evidence type="ECO:0000313" key="3">
    <source>
        <dbReference type="EMBL" id="KKO96805.1"/>
    </source>
</evidence>
<gene>
    <name evidence="3" type="ORF">THAR02_11090</name>
</gene>
<feature type="region of interest" description="Disordered" evidence="1">
    <location>
        <begin position="1"/>
        <end position="62"/>
    </location>
</feature>
<dbReference type="Proteomes" id="UP000034112">
    <property type="component" value="Unassembled WGS sequence"/>
</dbReference>
<proteinExistence type="predicted"/>
<dbReference type="Pfam" id="PF00651">
    <property type="entry name" value="BTB"/>
    <property type="match status" value="1"/>
</dbReference>
<dbReference type="SUPFAM" id="SSF54695">
    <property type="entry name" value="POZ domain"/>
    <property type="match status" value="1"/>
</dbReference>
<feature type="compositionally biased region" description="Acidic residues" evidence="1">
    <location>
        <begin position="49"/>
        <end position="62"/>
    </location>
</feature>